<accession>A0ABR1D4Z1</accession>
<organism evidence="4 5">
    <name type="scientific">Necator americanus</name>
    <name type="common">Human hookworm</name>
    <dbReference type="NCBI Taxonomy" id="51031"/>
    <lineage>
        <taxon>Eukaryota</taxon>
        <taxon>Metazoa</taxon>
        <taxon>Ecdysozoa</taxon>
        <taxon>Nematoda</taxon>
        <taxon>Chromadorea</taxon>
        <taxon>Rhabditida</taxon>
        <taxon>Rhabditina</taxon>
        <taxon>Rhabditomorpha</taxon>
        <taxon>Strongyloidea</taxon>
        <taxon>Ancylostomatidae</taxon>
        <taxon>Bunostominae</taxon>
        <taxon>Necator</taxon>
    </lineage>
</organism>
<dbReference type="InterPro" id="IPR053079">
    <property type="entry name" value="SPS2_domain"/>
</dbReference>
<reference evidence="4 5" key="1">
    <citation type="submission" date="2023-08" db="EMBL/GenBank/DDBJ databases">
        <title>A Necator americanus chromosomal reference genome.</title>
        <authorList>
            <person name="Ilik V."/>
            <person name="Petrzelkova K.J."/>
            <person name="Pardy F."/>
            <person name="Fuh T."/>
            <person name="Niatou-Singa F.S."/>
            <person name="Gouil Q."/>
            <person name="Baker L."/>
            <person name="Ritchie M.E."/>
            <person name="Jex A.R."/>
            <person name="Gazzola D."/>
            <person name="Li H."/>
            <person name="Toshio Fujiwara R."/>
            <person name="Zhan B."/>
            <person name="Aroian R.V."/>
            <person name="Pafco B."/>
            <person name="Schwarz E.M."/>
        </authorList>
    </citation>
    <scope>NUCLEOTIDE SEQUENCE [LARGE SCALE GENOMIC DNA]</scope>
    <source>
        <strain evidence="4 5">Aroian</strain>
        <tissue evidence="4">Whole animal</tissue>
    </source>
</reference>
<evidence type="ECO:0000259" key="3">
    <source>
        <dbReference type="Pfam" id="PF01030"/>
    </source>
</evidence>
<name>A0ABR1D4Z1_NECAM</name>
<dbReference type="InterPro" id="IPR000494">
    <property type="entry name" value="Rcpt_L-dom"/>
</dbReference>
<dbReference type="EMBL" id="JAVFWL010000003">
    <property type="protein sequence ID" value="KAK6745233.1"/>
    <property type="molecule type" value="Genomic_DNA"/>
</dbReference>
<gene>
    <name evidence="4" type="primary">Necator_chrIII.g12526</name>
    <name evidence="4" type="ORF">RB195_011760</name>
</gene>
<keyword evidence="2" id="KW-0812">Transmembrane</keyword>
<protein>
    <recommendedName>
        <fullName evidence="3">Receptor L-domain domain-containing protein</fullName>
    </recommendedName>
</protein>
<dbReference type="PANTHER" id="PTHR21662">
    <property type="entry name" value="RECEPTOR PROTEIN-TYROSINE KINASE"/>
    <property type="match status" value="1"/>
</dbReference>
<evidence type="ECO:0000256" key="2">
    <source>
        <dbReference type="SAM" id="Phobius"/>
    </source>
</evidence>
<evidence type="ECO:0000256" key="1">
    <source>
        <dbReference type="SAM" id="Coils"/>
    </source>
</evidence>
<keyword evidence="5" id="KW-1185">Reference proteome</keyword>
<dbReference type="Gene3D" id="3.80.20.20">
    <property type="entry name" value="Receptor L-domain"/>
    <property type="match status" value="2"/>
</dbReference>
<feature type="domain" description="Receptor L-domain" evidence="3">
    <location>
        <begin position="393"/>
        <end position="476"/>
    </location>
</feature>
<feature type="transmembrane region" description="Helical" evidence="2">
    <location>
        <begin position="525"/>
        <end position="549"/>
    </location>
</feature>
<proteinExistence type="predicted"/>
<evidence type="ECO:0000313" key="5">
    <source>
        <dbReference type="Proteomes" id="UP001303046"/>
    </source>
</evidence>
<dbReference type="PANTHER" id="PTHR21662:SF59">
    <property type="entry name" value="RECEPTOR PROTEIN-TYROSINE KINASE"/>
    <property type="match status" value="1"/>
</dbReference>
<dbReference type="Proteomes" id="UP001303046">
    <property type="component" value="Unassembled WGS sequence"/>
</dbReference>
<comment type="caution">
    <text evidence="4">The sequence shown here is derived from an EMBL/GenBank/DDBJ whole genome shotgun (WGS) entry which is preliminary data.</text>
</comment>
<feature type="domain" description="Receptor L-domain" evidence="3">
    <location>
        <begin position="258"/>
        <end position="350"/>
    </location>
</feature>
<feature type="domain" description="Receptor L-domain" evidence="3">
    <location>
        <begin position="136"/>
        <end position="231"/>
    </location>
</feature>
<dbReference type="Pfam" id="PF01030">
    <property type="entry name" value="Recep_L_domain"/>
    <property type="match status" value="3"/>
</dbReference>
<evidence type="ECO:0000313" key="4">
    <source>
        <dbReference type="EMBL" id="KAK6745233.1"/>
    </source>
</evidence>
<keyword evidence="2" id="KW-1133">Transmembrane helix</keyword>
<keyword evidence="1" id="KW-0175">Coiled coil</keyword>
<keyword evidence="2" id="KW-0472">Membrane</keyword>
<feature type="coiled-coil region" evidence="1">
    <location>
        <begin position="488"/>
        <end position="515"/>
    </location>
</feature>
<sequence length="570" mass="64472">MVVTRFLPQHHDFSGYVLICTRNAREVVNWTMTQAQETSNDYKVFGPLRRAMQCKLPVPKPSKQCERGNSVIYGRASFQIKFVASFLASLAFACVAKAGTPPVSELHTFDSDTSSCFFKGLLSAYQQIYNINDKICLSFYGRLEVDHDMSTVELEQISVVEGCIIVSGTYVQTAEIQQIKELHPNLEFCEYTHALLIYNNSDLKNIEFSSDLQAKPGDVFIRVNPSLTAEEVKGASFDVDIGNEGDCTINKAEKNSSCRRIIDDVKFEQLSADVWKRIKEIEGTLRIENTDAENLDPLTDLKISGWKMPAFVIAQNEKLIDISALLTIQIAPNESFFQITDNPNICHNVAEKKKLEEWLSNKGASVEFKDDCLKSCPGGTISNEYLENLDKRCNTIEGELVFDGLKELPDNMEKLEQVEKLDGRLIVRNNTALQNLSCLQNLRVINNTDPNEFALVIENNENFKFTGLKSLKKIIGKKTDDFHVLHMKKNVKQALKNVQDRLKELKRRQDLYKSRGDEIYEGLQWLALIILASFWILAIIGIISGILIAKKLKKKEAGPEHGEKGKQEKK</sequence>
<dbReference type="SUPFAM" id="SSF52058">
    <property type="entry name" value="L domain-like"/>
    <property type="match status" value="3"/>
</dbReference>
<dbReference type="InterPro" id="IPR036941">
    <property type="entry name" value="Rcpt_L-dom_sf"/>
</dbReference>